<dbReference type="GeneID" id="14921676"/>
<evidence type="ECO:0000256" key="3">
    <source>
        <dbReference type="ARBA" id="ARBA00022833"/>
    </source>
</evidence>
<dbReference type="SUPFAM" id="SSF57903">
    <property type="entry name" value="FYVE/PHD zinc finger"/>
    <property type="match status" value="2"/>
</dbReference>
<dbReference type="KEGG" id="acan:ACA1_055820"/>
<reference evidence="7 8" key="1">
    <citation type="journal article" date="2013" name="Genome Biol.">
        <title>Genome of Acanthamoeba castellanii highlights extensive lateral gene transfer and early evolution of tyrosine kinase signaling.</title>
        <authorList>
            <person name="Clarke M."/>
            <person name="Lohan A.J."/>
            <person name="Liu B."/>
            <person name="Lagkouvardos I."/>
            <person name="Roy S."/>
            <person name="Zafar N."/>
            <person name="Bertelli C."/>
            <person name="Schilde C."/>
            <person name="Kianianmomeni A."/>
            <person name="Burglin T.R."/>
            <person name="Frech C."/>
            <person name="Turcotte B."/>
            <person name="Kopec K.O."/>
            <person name="Synnott J.M."/>
            <person name="Choo C."/>
            <person name="Paponov I."/>
            <person name="Finkler A."/>
            <person name="Soon Heng Tan C."/>
            <person name="Hutchins A.P."/>
            <person name="Weinmeier T."/>
            <person name="Rattei T."/>
            <person name="Chu J.S."/>
            <person name="Gimenez G."/>
            <person name="Irimia M."/>
            <person name="Rigden D.J."/>
            <person name="Fitzpatrick D.A."/>
            <person name="Lorenzo-Morales J."/>
            <person name="Bateman A."/>
            <person name="Chiu C.H."/>
            <person name="Tang P."/>
            <person name="Hegemann P."/>
            <person name="Fromm H."/>
            <person name="Raoult D."/>
            <person name="Greub G."/>
            <person name="Miranda-Saavedra D."/>
            <person name="Chen N."/>
            <person name="Nash P."/>
            <person name="Ginger M.L."/>
            <person name="Horn M."/>
            <person name="Schaap P."/>
            <person name="Caler L."/>
            <person name="Loftus B."/>
        </authorList>
    </citation>
    <scope>NUCLEOTIDE SEQUENCE [LARGE SCALE GENOMIC DNA]</scope>
    <source>
        <strain evidence="7 8">Neff</strain>
    </source>
</reference>
<feature type="compositionally biased region" description="Acidic residues" evidence="5">
    <location>
        <begin position="350"/>
        <end position="372"/>
    </location>
</feature>
<dbReference type="PROSITE" id="PS50016">
    <property type="entry name" value="ZF_PHD_2"/>
    <property type="match status" value="2"/>
</dbReference>
<dbReference type="InterPro" id="IPR011011">
    <property type="entry name" value="Znf_FYVE_PHD"/>
</dbReference>
<feature type="domain" description="PHD-type" evidence="6">
    <location>
        <begin position="238"/>
        <end position="288"/>
    </location>
</feature>
<dbReference type="VEuPathDB" id="AmoebaDB:ACA1_055820"/>
<dbReference type="AlphaFoldDB" id="L8H8L2"/>
<dbReference type="RefSeq" id="XP_004344209.1">
    <property type="nucleotide sequence ID" value="XM_004344159.1"/>
</dbReference>
<dbReference type="InterPro" id="IPR001965">
    <property type="entry name" value="Znf_PHD"/>
</dbReference>
<evidence type="ECO:0000313" key="7">
    <source>
        <dbReference type="EMBL" id="ELR20806.1"/>
    </source>
</evidence>
<proteinExistence type="predicted"/>
<feature type="compositionally biased region" description="Acidic residues" evidence="5">
    <location>
        <begin position="65"/>
        <end position="86"/>
    </location>
</feature>
<feature type="region of interest" description="Disordered" evidence="5">
    <location>
        <begin position="340"/>
        <end position="482"/>
    </location>
</feature>
<dbReference type="GO" id="GO:0008270">
    <property type="term" value="F:zinc ion binding"/>
    <property type="evidence" value="ECO:0007669"/>
    <property type="project" value="UniProtKB-KW"/>
</dbReference>
<evidence type="ECO:0000259" key="6">
    <source>
        <dbReference type="PROSITE" id="PS50016"/>
    </source>
</evidence>
<evidence type="ECO:0000256" key="1">
    <source>
        <dbReference type="ARBA" id="ARBA00022723"/>
    </source>
</evidence>
<dbReference type="PANTHER" id="PTHR24102:SF28">
    <property type="entry name" value="PHD-TYPE DOMAIN-CONTAINING PROTEIN"/>
    <property type="match status" value="1"/>
</dbReference>
<dbReference type="STRING" id="1257118.L8H8L2"/>
<feature type="compositionally biased region" description="Basic and acidic residues" evidence="5">
    <location>
        <begin position="412"/>
        <end position="421"/>
    </location>
</feature>
<gene>
    <name evidence="7" type="ORF">ACA1_055820</name>
</gene>
<evidence type="ECO:0000256" key="2">
    <source>
        <dbReference type="ARBA" id="ARBA00022771"/>
    </source>
</evidence>
<dbReference type="PANTHER" id="PTHR24102">
    <property type="entry name" value="PHD FINGER PROTEIN"/>
    <property type="match status" value="1"/>
</dbReference>
<sequence length="482" mass="55733">MQYLNVNGIREKALDAELKRYYDNILLTIPYADARDKEEKQKEREERQRLAEVRRNRFMRSSAEPCEEKEEEEEEKEKEEENEEEGGQPADQHDEGSDKDNEGDASEAKEAGSKKQDLMDVVKPLQRLVSLEKIREQILDLEDRIPYQLLLNRVAYAKKRPAWRKTVETEHSPAVLCELLLFLEAQMIGKAMKDWHNSTRQTRWRRFCRDSVATSLSQVALVLAVFEGAIQWQQAKQSEKCQICRRSTQPGCMLLCDGCDRGFHTFCLNPRLKSVPSGEWYCKSCLANSKSACEVCEGGGRLLCCEVCPRVYHLKCLDPPLKQVPKEKWTCPQHEPRPVTLRRSKRHAVDDDDDGDDEEDEEDKSEEEEEENKEERKRRGKRKEEEEEEEDEEKNESEEEHQRSKKKKTGGGKKEAARKKEEDEEDDDEAEEEVNEDGESGEEVAQPATPKQPGRTATRKKLKRQAAASTPTEGDSLKKRAM</sequence>
<keyword evidence="2 4" id="KW-0863">Zinc-finger</keyword>
<dbReference type="InterPro" id="IPR013083">
    <property type="entry name" value="Znf_RING/FYVE/PHD"/>
</dbReference>
<evidence type="ECO:0000313" key="8">
    <source>
        <dbReference type="Proteomes" id="UP000011083"/>
    </source>
</evidence>
<keyword evidence="1" id="KW-0479">Metal-binding</keyword>
<feature type="compositionally biased region" description="Basic and acidic residues" evidence="5">
    <location>
        <begin position="33"/>
        <end position="55"/>
    </location>
</feature>
<dbReference type="Proteomes" id="UP000011083">
    <property type="component" value="Unassembled WGS sequence"/>
</dbReference>
<dbReference type="Pfam" id="PF00628">
    <property type="entry name" value="PHD"/>
    <property type="match status" value="2"/>
</dbReference>
<feature type="domain" description="PHD-type" evidence="6">
    <location>
        <begin position="290"/>
        <end position="337"/>
    </location>
</feature>
<accession>L8H8L2</accession>
<organism evidence="7 8">
    <name type="scientific">Acanthamoeba castellanii (strain ATCC 30010 / Neff)</name>
    <dbReference type="NCBI Taxonomy" id="1257118"/>
    <lineage>
        <taxon>Eukaryota</taxon>
        <taxon>Amoebozoa</taxon>
        <taxon>Discosea</taxon>
        <taxon>Longamoebia</taxon>
        <taxon>Centramoebida</taxon>
        <taxon>Acanthamoebidae</taxon>
        <taxon>Acanthamoeba</taxon>
    </lineage>
</organism>
<feature type="compositionally biased region" description="Acidic residues" evidence="5">
    <location>
        <begin position="385"/>
        <end position="399"/>
    </location>
</feature>
<dbReference type="Gene3D" id="3.30.40.10">
    <property type="entry name" value="Zinc/RING finger domain, C3HC4 (zinc finger)"/>
    <property type="match status" value="2"/>
</dbReference>
<evidence type="ECO:0000256" key="4">
    <source>
        <dbReference type="PROSITE-ProRule" id="PRU00146"/>
    </source>
</evidence>
<dbReference type="EMBL" id="KB007909">
    <property type="protein sequence ID" value="ELR20806.1"/>
    <property type="molecule type" value="Genomic_DNA"/>
</dbReference>
<name>L8H8L2_ACACF</name>
<keyword evidence="3" id="KW-0862">Zinc</keyword>
<keyword evidence="8" id="KW-1185">Reference proteome</keyword>
<feature type="compositionally biased region" description="Acidic residues" evidence="5">
    <location>
        <begin position="422"/>
        <end position="442"/>
    </location>
</feature>
<evidence type="ECO:0000256" key="5">
    <source>
        <dbReference type="SAM" id="MobiDB-lite"/>
    </source>
</evidence>
<dbReference type="SMART" id="SM00249">
    <property type="entry name" value="PHD"/>
    <property type="match status" value="2"/>
</dbReference>
<protein>
    <submittedName>
        <fullName evidence="7">PHD-finger domain containing protein</fullName>
    </submittedName>
</protein>
<dbReference type="InterPro" id="IPR019787">
    <property type="entry name" value="Znf_PHD-finger"/>
</dbReference>
<dbReference type="OrthoDB" id="20103at2759"/>
<feature type="compositionally biased region" description="Basic and acidic residues" evidence="5">
    <location>
        <begin position="91"/>
        <end position="117"/>
    </location>
</feature>
<feature type="region of interest" description="Disordered" evidence="5">
    <location>
        <begin position="33"/>
        <end position="117"/>
    </location>
</feature>